<dbReference type="RefSeq" id="WP_176762693.1">
    <property type="nucleotide sequence ID" value="NZ_FNCS01000011.1"/>
</dbReference>
<gene>
    <name evidence="1" type="ORF">SAMN04487974_11120</name>
</gene>
<keyword evidence="2" id="KW-1185">Reference proteome</keyword>
<dbReference type="STRING" id="440168.SAMN04487974_11120"/>
<name>A0A1G7XVN6_9HYPH</name>
<evidence type="ECO:0000313" key="1">
    <source>
        <dbReference type="EMBL" id="SDG88096.1"/>
    </source>
</evidence>
<proteinExistence type="predicted"/>
<dbReference type="Proteomes" id="UP000199495">
    <property type="component" value="Unassembled WGS sequence"/>
</dbReference>
<organism evidence="1 2">
    <name type="scientific">Pelagibacterium luteolum</name>
    <dbReference type="NCBI Taxonomy" id="440168"/>
    <lineage>
        <taxon>Bacteria</taxon>
        <taxon>Pseudomonadati</taxon>
        <taxon>Pseudomonadota</taxon>
        <taxon>Alphaproteobacteria</taxon>
        <taxon>Hyphomicrobiales</taxon>
        <taxon>Devosiaceae</taxon>
        <taxon>Pelagibacterium</taxon>
    </lineage>
</organism>
<sequence>MDMERIRFTRPPLWWRLANANAALEGTVTSRPLPAPEMGRTDPAALIALAVRHQAIGAVDGAPIPNFIRAGLREHADHGHLGARTTLDWLDECLSGQLETPGE</sequence>
<accession>A0A1G7XVN6</accession>
<evidence type="ECO:0000313" key="2">
    <source>
        <dbReference type="Proteomes" id="UP000199495"/>
    </source>
</evidence>
<reference evidence="1 2" key="1">
    <citation type="submission" date="2016-10" db="EMBL/GenBank/DDBJ databases">
        <authorList>
            <person name="de Groot N.N."/>
        </authorList>
    </citation>
    <scope>NUCLEOTIDE SEQUENCE [LARGE SCALE GENOMIC DNA]</scope>
    <source>
        <strain evidence="1 2">CGMCC 1.10267</strain>
    </source>
</reference>
<dbReference type="AlphaFoldDB" id="A0A1G7XVN6"/>
<protein>
    <submittedName>
        <fullName evidence="1">Uncharacterized protein</fullName>
    </submittedName>
</protein>
<dbReference type="EMBL" id="FNCS01000011">
    <property type="protein sequence ID" value="SDG88096.1"/>
    <property type="molecule type" value="Genomic_DNA"/>
</dbReference>